<evidence type="ECO:0000256" key="1">
    <source>
        <dbReference type="SAM" id="Phobius"/>
    </source>
</evidence>
<protein>
    <submittedName>
        <fullName evidence="2">Uncharacterized protein</fullName>
    </submittedName>
</protein>
<accession>A0A136KFW0</accession>
<keyword evidence="1" id="KW-1133">Transmembrane helix</keyword>
<proteinExistence type="predicted"/>
<dbReference type="EMBL" id="JYPD01000025">
    <property type="protein sequence ID" value="KXK08305.1"/>
    <property type="molecule type" value="Genomic_DNA"/>
</dbReference>
<dbReference type="Proteomes" id="UP000070449">
    <property type="component" value="Unassembled WGS sequence"/>
</dbReference>
<evidence type="ECO:0000313" key="2">
    <source>
        <dbReference type="EMBL" id="KXK08305.1"/>
    </source>
</evidence>
<feature type="transmembrane region" description="Helical" evidence="1">
    <location>
        <begin position="37"/>
        <end position="60"/>
    </location>
</feature>
<keyword evidence="1" id="KW-0472">Membrane</keyword>
<gene>
    <name evidence="2" type="ORF">UZ20_WS6002000833</name>
</gene>
<sequence length="121" mass="13188">MLSSEIPAAESVVKQEILGSSTQQSASLKNFFSNPSYLKSLLVFSCIGNLLLFCGVFSLLTQRESTPLPIINTVTPSPTASPVITESPGEAKTRLQKCFDECETREFVDTLREELKKGSAL</sequence>
<comment type="caution">
    <text evidence="2">The sequence shown here is derived from an EMBL/GenBank/DDBJ whole genome shotgun (WGS) entry which is preliminary data.</text>
</comment>
<dbReference type="AlphaFoldDB" id="A0A136KFW0"/>
<organism evidence="2 3">
    <name type="scientific">candidate division WS6 bacterium OLB21</name>
    <dbReference type="NCBI Taxonomy" id="1617427"/>
    <lineage>
        <taxon>Bacteria</taxon>
        <taxon>Candidatus Dojkabacteria</taxon>
    </lineage>
</organism>
<name>A0A136KFW0_9BACT</name>
<reference evidence="2 3" key="1">
    <citation type="submission" date="2015-02" db="EMBL/GenBank/DDBJ databases">
        <title>Improved understanding of the partial-nitritation anammox process through 23 genomes representing the majority of the microbial community.</title>
        <authorList>
            <person name="Speth D.R."/>
            <person name="In T Zandt M."/>
            <person name="Guerrero Cruz S."/>
            <person name="Jetten M.S."/>
            <person name="Dutilh B.E."/>
        </authorList>
    </citation>
    <scope>NUCLEOTIDE SEQUENCE [LARGE SCALE GENOMIC DNA]</scope>
    <source>
        <strain evidence="2">OLB21</strain>
    </source>
</reference>
<keyword evidence="1" id="KW-0812">Transmembrane</keyword>
<evidence type="ECO:0000313" key="3">
    <source>
        <dbReference type="Proteomes" id="UP000070449"/>
    </source>
</evidence>